<feature type="compositionally biased region" description="Basic residues" evidence="1">
    <location>
        <begin position="141"/>
        <end position="150"/>
    </location>
</feature>
<organism evidence="2">
    <name type="scientific">Hordeum vulgare subsp. vulgare</name>
    <name type="common">Domesticated barley</name>
    <dbReference type="NCBI Taxonomy" id="112509"/>
    <lineage>
        <taxon>Eukaryota</taxon>
        <taxon>Viridiplantae</taxon>
        <taxon>Streptophyta</taxon>
        <taxon>Embryophyta</taxon>
        <taxon>Tracheophyta</taxon>
        <taxon>Spermatophyta</taxon>
        <taxon>Magnoliopsida</taxon>
        <taxon>Liliopsida</taxon>
        <taxon>Poales</taxon>
        <taxon>Poaceae</taxon>
        <taxon>BOP clade</taxon>
        <taxon>Pooideae</taxon>
        <taxon>Triticodae</taxon>
        <taxon>Triticeae</taxon>
        <taxon>Hordeinae</taxon>
        <taxon>Hordeum</taxon>
    </lineage>
</organism>
<evidence type="ECO:0000313" key="2">
    <source>
        <dbReference type="EMBL" id="BAJ98618.1"/>
    </source>
</evidence>
<reference evidence="2" key="1">
    <citation type="journal article" date="2011" name="Plant Physiol.">
        <title>Comprehensive sequence analysis of 24,783 barley full-length cDNAs derived from 12 clone libraries.</title>
        <authorList>
            <person name="Matsumoto T."/>
            <person name="Tanaka T."/>
            <person name="Sakai H."/>
            <person name="Amano N."/>
            <person name="Kanamori H."/>
            <person name="Kurita K."/>
            <person name="Kikuta A."/>
            <person name="Kamiya K."/>
            <person name="Yamamoto M."/>
            <person name="Ikawa H."/>
            <person name="Fujii N."/>
            <person name="Hori K."/>
            <person name="Itoh T."/>
            <person name="Sato K."/>
        </authorList>
    </citation>
    <scope>NUCLEOTIDE SEQUENCE</scope>
    <source>
        <tissue evidence="2">Shoot and root</tissue>
    </source>
</reference>
<dbReference type="EMBL" id="AK367415">
    <property type="protein sequence ID" value="BAJ98618.1"/>
    <property type="molecule type" value="mRNA"/>
</dbReference>
<name>F2DU47_HORVV</name>
<feature type="compositionally biased region" description="Basic residues" evidence="1">
    <location>
        <begin position="124"/>
        <end position="133"/>
    </location>
</feature>
<evidence type="ECO:0000256" key="1">
    <source>
        <dbReference type="SAM" id="MobiDB-lite"/>
    </source>
</evidence>
<feature type="compositionally biased region" description="Basic residues" evidence="1">
    <location>
        <begin position="59"/>
        <end position="72"/>
    </location>
</feature>
<protein>
    <submittedName>
        <fullName evidence="2">Predicted protein</fullName>
    </submittedName>
</protein>
<feature type="non-terminal residue" evidence="2">
    <location>
        <position position="1"/>
    </location>
</feature>
<proteinExistence type="evidence at transcript level"/>
<accession>F2DU47</accession>
<dbReference type="AlphaFoldDB" id="F2DU47"/>
<sequence>HRSPGENGCVQVRRAEHAVRVPGPRRGRQDLRDGAAVVHAGDAGRGRAGGGGRGAGGVGRRRRRRAAKRVRVPRAGAAGSLGGRRGGGGRRAEDPGAEKGVRDVRDGGAGVHHAGQPGADARQARRRAGRRRVPCHDLPVRPRRRRRAQLRRVQDHDELELA</sequence>
<feature type="region of interest" description="Disordered" evidence="1">
    <location>
        <begin position="1"/>
        <end position="162"/>
    </location>
</feature>
<feature type="compositionally biased region" description="Basic and acidic residues" evidence="1">
    <location>
        <begin position="90"/>
        <end position="106"/>
    </location>
</feature>
<feature type="compositionally biased region" description="Gly residues" evidence="1">
    <location>
        <begin position="46"/>
        <end position="58"/>
    </location>
</feature>